<dbReference type="GO" id="GO:0005992">
    <property type="term" value="P:trehalose biosynthetic process"/>
    <property type="evidence" value="ECO:0007669"/>
    <property type="project" value="InterPro"/>
</dbReference>
<dbReference type="InterPro" id="IPR011042">
    <property type="entry name" value="6-blade_b-propeller_TolB-like"/>
</dbReference>
<dbReference type="FunFam" id="3.40.50.2000:FF:000017">
    <property type="entry name" value="alpha,alpha-trehalose-phosphate synthase [UDP-forming] 6"/>
    <property type="match status" value="1"/>
</dbReference>
<evidence type="ECO:0000256" key="5">
    <source>
        <dbReference type="ARBA" id="ARBA00022676"/>
    </source>
</evidence>
<dbReference type="SUPFAM" id="SSF101898">
    <property type="entry name" value="NHL repeat"/>
    <property type="match status" value="1"/>
</dbReference>
<dbReference type="PANTHER" id="PTHR10788:SF14">
    <property type="entry name" value="ALPHA,ALPHA-TREHALOSE-PHOSPHATE SYNTHASE [UDP-FORMING] 9-RELATED"/>
    <property type="match status" value="1"/>
</dbReference>
<dbReference type="SUPFAM" id="SSF56784">
    <property type="entry name" value="HAD-like"/>
    <property type="match status" value="1"/>
</dbReference>
<dbReference type="InterPro" id="IPR036412">
    <property type="entry name" value="HAD-like_sf"/>
</dbReference>
<dbReference type="InterPro" id="IPR001830">
    <property type="entry name" value="Glyco_trans_20"/>
</dbReference>
<evidence type="ECO:0000313" key="8">
    <source>
        <dbReference type="EMBL" id="QGA88733.1"/>
    </source>
</evidence>
<evidence type="ECO:0000256" key="6">
    <source>
        <dbReference type="ARBA" id="ARBA00022679"/>
    </source>
</evidence>
<dbReference type="Gene3D" id="3.40.50.2000">
    <property type="entry name" value="Glycogen Phosphorylase B"/>
    <property type="match status" value="2"/>
</dbReference>
<evidence type="ECO:0000256" key="3">
    <source>
        <dbReference type="ARBA" id="ARBA00012538"/>
    </source>
</evidence>
<dbReference type="InterPro" id="IPR006379">
    <property type="entry name" value="HAD-SF_hydro_IIB"/>
</dbReference>
<keyword evidence="6" id="KW-0808">Transferase</keyword>
<dbReference type="GO" id="GO:0005829">
    <property type="term" value="C:cytosol"/>
    <property type="evidence" value="ECO:0007669"/>
    <property type="project" value="TreeGrafter"/>
</dbReference>
<comment type="similarity">
    <text evidence="2">In the C-terminal section; belongs to the trehalose phosphatase family.</text>
</comment>
<dbReference type="Pfam" id="PF00982">
    <property type="entry name" value="Glyco_transf_20"/>
    <property type="match status" value="1"/>
</dbReference>
<dbReference type="CDD" id="cd01627">
    <property type="entry name" value="HAD_TPP"/>
    <property type="match status" value="1"/>
</dbReference>
<dbReference type="GO" id="GO:0003825">
    <property type="term" value="F:alpha,alpha-trehalose-phosphate synthase (UDP-forming) activity"/>
    <property type="evidence" value="ECO:0007669"/>
    <property type="project" value="UniProtKB-EC"/>
</dbReference>
<dbReference type="SUPFAM" id="SSF53756">
    <property type="entry name" value="UDP-Glycosyltransferase/glycogen phosphorylase"/>
    <property type="match status" value="1"/>
</dbReference>
<dbReference type="GO" id="GO:0004805">
    <property type="term" value="F:trehalose-phosphatase activity"/>
    <property type="evidence" value="ECO:0007669"/>
    <property type="project" value="TreeGrafter"/>
</dbReference>
<dbReference type="FunFam" id="3.40.50.1000:FF:000052">
    <property type="entry name" value="Alpha,alpha-trehalose-phosphate synthase [UDP-forming] 6"/>
    <property type="match status" value="1"/>
</dbReference>
<dbReference type="Gene3D" id="3.40.50.1000">
    <property type="entry name" value="HAD superfamily/HAD-like"/>
    <property type="match status" value="2"/>
</dbReference>
<comment type="similarity">
    <text evidence="1">In the N-terminal section; belongs to the glycosyltransferase 20 family.</text>
</comment>
<sequence length="1339" mass="149447">MASRSSYINFLDLASGDLLDVPHTPRVLPRVMTAPGVISDLDGYGSNDGDSDVCRERNIIVANMLPLQAKRDTETDKWCFSLDKDSLLLQMKDGFSPETEVLYVGSLKVEIDANEQDEVAQKLLEDFNCVPTFLPHDLQKKFYLGFCKQQLWPLFHYMLPMCPDHGDRFDRLLWQAYVSANKIFADRVMEIINPEDDSVWVHDYHLMVLPTFLRKRYNRVRLGFFLHSPFPSSEIYRTLPVRDEILRGLLNCDLIGFHTFDYARHFLSCCSRMLGLDYESKRGHIGLDYFGRTVYIKILPVGVHMGRLESVLNLPSTSAKIKEIQEQFKGKKVILGVDDMDIFKGISLKLLAVEQLLQQRPELQGKIVLVQIVNPARGSGKDVQEAKRETYLTAERINEVYGSPNYEPVILIDRHVPRFEKSAYYAVAECCIVNAVRDGMNLVPYKYIVCRQGTPYMDEAMGRKSDSPRTSMLVVSEFIGCSPSLSGAIRVNPWDIDAVADALESAITMRDSEKQLRHEKHYKYVSSHDVAYWARSFMQDLERACQDHYSKRCWGVGLGLGFRIVSLSPGFRKLSTDHIVSAYRRTNRRAIFLDYDGTVVPQTSIIKTPSAEVISVLNVLCKDPKNTVFIVSGRGRSSLSEWFAPCEMLGIAAEHGYFLRWNGSSAWETSPVSADLDWKNIVEPVMRLYTEATDGSNIEVKESALVWHHQDADPDFGSCQAKELLDHMESVLANEPAVVNRGQHIVEVKPQGVSKGLVAEKVLLRMVNSGNPPDFVLCIGDDRSDEDMFESILSTVSSPSSTAAAEIFACTVGRKPSKAKYFLEDATDVVKMLQGLATASSPKPRHLGHIQLKSCSSELFPGFILSTEVMGKSVLVLGLALLLLFGDVSAASTTPAKIVSGFFSNAVSVFMKWLWSLKATTKTAISSRQMMKFESGFTVETVFDGSKLGIEPYSVEVLPSGELLILDSANSNLYRISASLSLYSRPKLVAGSPEGYSGHVDGKPREARMNQPKGLTVDDKGNIYIADTMNMVIRKISDAGVTTIAGGKWSRGGGHVDGPSEDAKFSNDFDVVYIGSSCSLLVIDRGNRAIREIQLHFDDCAYQYGNGFPLGIAMLVGAGFFGYMLALLQRRVGTIVSSHNDLNATKTIIPPSPYQKPLKSVRPPLIPTEDELEKHEEGFFGSIGKLLVNTGASESFVIPDEDEPPSIDTRTPTPRKTYAFMSKDAEKMHQLRQSRVFSNGWDSDLQQQKQQHHHRYHSSIPHTYYEQSCEKTNEIVFGAVQEQDGKREGMVIKPVDYGYGDPMFDHHSIRARSYSLIGAVGVLQVGDLQSLAKILKAIV</sequence>
<dbReference type="EMBL" id="MK820946">
    <property type="protein sequence ID" value="QGA88733.1"/>
    <property type="molecule type" value="mRNA"/>
</dbReference>
<dbReference type="Pfam" id="PF02358">
    <property type="entry name" value="Trehalose_PPase"/>
    <property type="match status" value="1"/>
</dbReference>
<comment type="catalytic activity">
    <reaction evidence="7">
        <text>D-glucose 6-phosphate + UDP-alpha-D-glucose = alpha,alpha-trehalose 6-phosphate + UDP + H(+)</text>
        <dbReference type="Rhea" id="RHEA:18889"/>
        <dbReference type="ChEBI" id="CHEBI:15378"/>
        <dbReference type="ChEBI" id="CHEBI:58223"/>
        <dbReference type="ChEBI" id="CHEBI:58429"/>
        <dbReference type="ChEBI" id="CHEBI:58885"/>
        <dbReference type="ChEBI" id="CHEBI:61548"/>
        <dbReference type="EC" id="2.4.1.15"/>
    </reaction>
</comment>
<dbReference type="FunFam" id="3.30.70.1020:FF:000002">
    <property type="entry name" value="Trehalose-6-phosphate synthase 2"/>
    <property type="match status" value="1"/>
</dbReference>
<evidence type="ECO:0000256" key="2">
    <source>
        <dbReference type="ARBA" id="ARBA00006330"/>
    </source>
</evidence>
<dbReference type="EC" id="2.4.1.15" evidence="3"/>
<keyword evidence="4" id="KW-0597">Phosphoprotein</keyword>
<organism evidence="8">
    <name type="scientific">Betula platyphylla</name>
    <name type="common">Asian white birch</name>
    <dbReference type="NCBI Taxonomy" id="78630"/>
    <lineage>
        <taxon>Eukaryota</taxon>
        <taxon>Viridiplantae</taxon>
        <taxon>Streptophyta</taxon>
        <taxon>Embryophyta</taxon>
        <taxon>Tracheophyta</taxon>
        <taxon>Spermatophyta</taxon>
        <taxon>Magnoliopsida</taxon>
        <taxon>eudicotyledons</taxon>
        <taxon>Gunneridae</taxon>
        <taxon>Pentapetalae</taxon>
        <taxon>rosids</taxon>
        <taxon>fabids</taxon>
        <taxon>Fagales</taxon>
        <taxon>Betulaceae</taxon>
        <taxon>Betula</taxon>
    </lineage>
</organism>
<name>A0A5Q0V219_BETPL</name>
<accession>A0A5Q0V219</accession>
<dbReference type="Gene3D" id="2.120.10.30">
    <property type="entry name" value="TolB, C-terminal domain"/>
    <property type="match status" value="1"/>
</dbReference>
<dbReference type="FunFam" id="3.40.50.2000:FF:000010">
    <property type="entry name" value="Alpha,alpha-trehalose-phosphate synthase"/>
    <property type="match status" value="1"/>
</dbReference>
<evidence type="ECO:0000256" key="7">
    <source>
        <dbReference type="ARBA" id="ARBA00048039"/>
    </source>
</evidence>
<evidence type="ECO:0000256" key="4">
    <source>
        <dbReference type="ARBA" id="ARBA00022553"/>
    </source>
</evidence>
<reference evidence="8" key="1">
    <citation type="submission" date="2019-04" db="EMBL/GenBank/DDBJ databases">
        <authorList>
            <person name="Zhang X."/>
        </authorList>
    </citation>
    <scope>NUCLEOTIDE SEQUENCE</scope>
</reference>
<proteinExistence type="evidence at transcript level"/>
<dbReference type="PANTHER" id="PTHR10788">
    <property type="entry name" value="TREHALOSE-6-PHOSPHATE SYNTHASE"/>
    <property type="match status" value="1"/>
</dbReference>
<dbReference type="NCBIfam" id="TIGR00685">
    <property type="entry name" value="T6PP"/>
    <property type="match status" value="1"/>
</dbReference>
<gene>
    <name evidence="8" type="primary">TPS9</name>
</gene>
<dbReference type="InterPro" id="IPR003337">
    <property type="entry name" value="Trehalose_PPase"/>
</dbReference>
<keyword evidence="5" id="KW-0328">Glycosyltransferase</keyword>
<evidence type="ECO:0000256" key="1">
    <source>
        <dbReference type="ARBA" id="ARBA00005409"/>
    </source>
</evidence>
<dbReference type="FunFam" id="3.40.50.1000:FF:000054">
    <property type="entry name" value="alpha,alpha-trehalose-phosphate synthase [UDP-forming] 6"/>
    <property type="match status" value="1"/>
</dbReference>
<dbReference type="CDD" id="cd03788">
    <property type="entry name" value="GT20_TPS"/>
    <property type="match status" value="1"/>
</dbReference>
<protein>
    <recommendedName>
        <fullName evidence="3">alpha,alpha-trehalose-phosphate synthase (UDP-forming)</fullName>
        <ecNumber evidence="3">2.4.1.15</ecNumber>
    </recommendedName>
</protein>
<dbReference type="NCBIfam" id="TIGR01484">
    <property type="entry name" value="HAD-SF-IIB"/>
    <property type="match status" value="1"/>
</dbReference>
<dbReference type="InterPro" id="IPR023214">
    <property type="entry name" value="HAD_sf"/>
</dbReference>